<comment type="caution">
    <text evidence="4">The sequence shown here is derived from an EMBL/GenBank/DDBJ whole genome shotgun (WGS) entry which is preliminary data.</text>
</comment>
<dbReference type="EMBL" id="BAAANN010000034">
    <property type="protein sequence ID" value="GAA1981610.1"/>
    <property type="molecule type" value="Genomic_DNA"/>
</dbReference>
<dbReference type="SUPFAM" id="SSF55729">
    <property type="entry name" value="Acyl-CoA N-acyltransferases (Nat)"/>
    <property type="match status" value="1"/>
</dbReference>
<evidence type="ECO:0000259" key="3">
    <source>
        <dbReference type="PROSITE" id="PS51186"/>
    </source>
</evidence>
<dbReference type="PANTHER" id="PTHR43877">
    <property type="entry name" value="AMINOALKYLPHOSPHONATE N-ACETYLTRANSFERASE-RELATED-RELATED"/>
    <property type="match status" value="1"/>
</dbReference>
<dbReference type="PROSITE" id="PS51186">
    <property type="entry name" value="GNAT"/>
    <property type="match status" value="1"/>
</dbReference>
<dbReference type="Gene3D" id="3.40.630.30">
    <property type="match status" value="1"/>
</dbReference>
<sequence>MSAWRLRPVRLGTDAEAVSALIVEYLTWATGRLREEFGVHESPTDLGSIAESLPAFTPPAGVMTVAELDGELIGVGALRTLEPGVAEVKRMYVSPRSRARGLGSALLDSLVADASATLGAGAIRLDTCRFMADAQRLYISRGFVEREPYEGTEIPPHLQRYWRFFERDLVPANA</sequence>
<evidence type="ECO:0000313" key="5">
    <source>
        <dbReference type="Proteomes" id="UP001501116"/>
    </source>
</evidence>
<name>A0ABN2S739_9PSEU</name>
<keyword evidence="1" id="KW-0808">Transferase</keyword>
<dbReference type="InterPro" id="IPR050832">
    <property type="entry name" value="Bact_Acetyltransf"/>
</dbReference>
<accession>A0ABN2S739</accession>
<evidence type="ECO:0000256" key="2">
    <source>
        <dbReference type="ARBA" id="ARBA00023315"/>
    </source>
</evidence>
<feature type="domain" description="N-acetyltransferase" evidence="3">
    <location>
        <begin position="4"/>
        <end position="168"/>
    </location>
</feature>
<protein>
    <recommendedName>
        <fullName evidence="3">N-acetyltransferase domain-containing protein</fullName>
    </recommendedName>
</protein>
<dbReference type="PANTHER" id="PTHR43877:SF2">
    <property type="entry name" value="AMINOALKYLPHOSPHONATE N-ACETYLTRANSFERASE-RELATED"/>
    <property type="match status" value="1"/>
</dbReference>
<gene>
    <name evidence="4" type="ORF">GCM10009754_68030</name>
</gene>
<organism evidence="4 5">
    <name type="scientific">Amycolatopsis minnesotensis</name>
    <dbReference type="NCBI Taxonomy" id="337894"/>
    <lineage>
        <taxon>Bacteria</taxon>
        <taxon>Bacillati</taxon>
        <taxon>Actinomycetota</taxon>
        <taxon>Actinomycetes</taxon>
        <taxon>Pseudonocardiales</taxon>
        <taxon>Pseudonocardiaceae</taxon>
        <taxon>Amycolatopsis</taxon>
    </lineage>
</organism>
<dbReference type="InterPro" id="IPR016181">
    <property type="entry name" value="Acyl_CoA_acyltransferase"/>
</dbReference>
<evidence type="ECO:0000313" key="4">
    <source>
        <dbReference type="EMBL" id="GAA1981610.1"/>
    </source>
</evidence>
<proteinExistence type="predicted"/>
<keyword evidence="2" id="KW-0012">Acyltransferase</keyword>
<keyword evidence="5" id="KW-1185">Reference proteome</keyword>
<dbReference type="CDD" id="cd04301">
    <property type="entry name" value="NAT_SF"/>
    <property type="match status" value="1"/>
</dbReference>
<dbReference type="Pfam" id="PF00583">
    <property type="entry name" value="Acetyltransf_1"/>
    <property type="match status" value="1"/>
</dbReference>
<reference evidence="4 5" key="1">
    <citation type="journal article" date="2019" name="Int. J. Syst. Evol. Microbiol.">
        <title>The Global Catalogue of Microorganisms (GCM) 10K type strain sequencing project: providing services to taxonomists for standard genome sequencing and annotation.</title>
        <authorList>
            <consortium name="The Broad Institute Genomics Platform"/>
            <consortium name="The Broad Institute Genome Sequencing Center for Infectious Disease"/>
            <person name="Wu L."/>
            <person name="Ma J."/>
        </authorList>
    </citation>
    <scope>NUCLEOTIDE SEQUENCE [LARGE SCALE GENOMIC DNA]</scope>
    <source>
        <strain evidence="4 5">JCM 14545</strain>
    </source>
</reference>
<dbReference type="RefSeq" id="WP_344428568.1">
    <property type="nucleotide sequence ID" value="NZ_BAAANN010000034.1"/>
</dbReference>
<dbReference type="Proteomes" id="UP001501116">
    <property type="component" value="Unassembled WGS sequence"/>
</dbReference>
<evidence type="ECO:0000256" key="1">
    <source>
        <dbReference type="ARBA" id="ARBA00022679"/>
    </source>
</evidence>
<dbReference type="InterPro" id="IPR000182">
    <property type="entry name" value="GNAT_dom"/>
</dbReference>